<gene>
    <name evidence="2" type="ORF">H2200_005876</name>
</gene>
<dbReference type="EMBL" id="JAPDRK010000008">
    <property type="protein sequence ID" value="KAJ9609549.1"/>
    <property type="molecule type" value="Genomic_DNA"/>
</dbReference>
<dbReference type="AlphaFoldDB" id="A0AA38X9V9"/>
<evidence type="ECO:0008006" key="4">
    <source>
        <dbReference type="Google" id="ProtNLM"/>
    </source>
</evidence>
<dbReference type="SUPFAM" id="SSF52047">
    <property type="entry name" value="RNI-like"/>
    <property type="match status" value="1"/>
</dbReference>
<feature type="compositionally biased region" description="Polar residues" evidence="1">
    <location>
        <begin position="376"/>
        <end position="387"/>
    </location>
</feature>
<accession>A0AA38X9V9</accession>
<sequence>MALPNRLTCRYLLELPDELLILVVEKLTQETSVWNGKGLSNFRQTCKHLHRLAEPIWIKQLRLNRSSHPRHLDFVLNRDPRRTQNVQTLEITPSPLYTEPPALSSKLRFISRFANLRVLKVAISFMADTSEQEQPHETLDCELKENGLAELQECSLHITTSWKPRICGFKTDRLLRAPKLVKLTLRDLDLRQFPPQSIDNHSAALEELSILSCQVDDPSISALLSKPRSLKSLTFGSLKSPHHGDLQGNSQRAAEELDMTRMMARVLGLAQPNLHELSIYFTRLNPRQASTEGQSVDLHELKSLEQLTIASYCMDEAGVEKWRPASVFRKLPEGLQRITVKVGQGVFDVVALANALQGGSASQVHEPENTGEADTLNENQSLSHPAMNLPSSLQRFEIFESPHLVQGMPQRPFNRDDQKQDDKLQECLSRMANDLSSSRVQYTHRHLWSHEEEDGSTTCYFWERVLRASSRSSSENDDQLISDREAGSVEDILSEWQEKRL</sequence>
<evidence type="ECO:0000256" key="1">
    <source>
        <dbReference type="SAM" id="MobiDB-lite"/>
    </source>
</evidence>
<evidence type="ECO:0000313" key="2">
    <source>
        <dbReference type="EMBL" id="KAJ9609549.1"/>
    </source>
</evidence>
<comment type="caution">
    <text evidence="2">The sequence shown here is derived from an EMBL/GenBank/DDBJ whole genome shotgun (WGS) entry which is preliminary data.</text>
</comment>
<dbReference type="Proteomes" id="UP001172673">
    <property type="component" value="Unassembled WGS sequence"/>
</dbReference>
<name>A0AA38X9V9_9EURO</name>
<keyword evidence="3" id="KW-1185">Reference proteome</keyword>
<dbReference type="InterPro" id="IPR032675">
    <property type="entry name" value="LRR_dom_sf"/>
</dbReference>
<reference evidence="2" key="1">
    <citation type="submission" date="2022-10" db="EMBL/GenBank/DDBJ databases">
        <title>Culturing micro-colonial fungi from biological soil crusts in the Mojave desert and describing Neophaeococcomyces mojavensis, and introducing the new genera and species Taxawa tesnikishii.</title>
        <authorList>
            <person name="Kurbessoian T."/>
            <person name="Stajich J.E."/>
        </authorList>
    </citation>
    <scope>NUCLEOTIDE SEQUENCE</scope>
    <source>
        <strain evidence="2">TK_41</strain>
    </source>
</reference>
<dbReference type="Gene3D" id="3.80.10.10">
    <property type="entry name" value="Ribonuclease Inhibitor"/>
    <property type="match status" value="1"/>
</dbReference>
<proteinExistence type="predicted"/>
<organism evidence="2 3">
    <name type="scientific">Cladophialophora chaetospira</name>
    <dbReference type="NCBI Taxonomy" id="386627"/>
    <lineage>
        <taxon>Eukaryota</taxon>
        <taxon>Fungi</taxon>
        <taxon>Dikarya</taxon>
        <taxon>Ascomycota</taxon>
        <taxon>Pezizomycotina</taxon>
        <taxon>Eurotiomycetes</taxon>
        <taxon>Chaetothyriomycetidae</taxon>
        <taxon>Chaetothyriales</taxon>
        <taxon>Herpotrichiellaceae</taxon>
        <taxon>Cladophialophora</taxon>
    </lineage>
</organism>
<feature type="region of interest" description="Disordered" evidence="1">
    <location>
        <begin position="361"/>
        <end position="387"/>
    </location>
</feature>
<evidence type="ECO:0000313" key="3">
    <source>
        <dbReference type="Proteomes" id="UP001172673"/>
    </source>
</evidence>
<protein>
    <recommendedName>
        <fullName evidence="4">F-box domain-containing protein</fullName>
    </recommendedName>
</protein>